<sequence length="98" mass="11686">MKEDDDWDEVLEDVEAADDRDQFYKSTKRYNRAFIQEKNSKLLINKKKPCQICFICILELTIYLNNHSKFFNDKCNSNICKTCIFTNETIFLTRSLKS</sequence>
<accession>A0A3M7QI80</accession>
<dbReference type="EMBL" id="REGN01006032">
    <property type="protein sequence ID" value="RNA11167.1"/>
    <property type="molecule type" value="Genomic_DNA"/>
</dbReference>
<dbReference type="AlphaFoldDB" id="A0A3M7QI80"/>
<reference evidence="1 2" key="1">
    <citation type="journal article" date="2018" name="Sci. Rep.">
        <title>Genomic signatures of local adaptation to the degree of environmental predictability in rotifers.</title>
        <authorList>
            <person name="Franch-Gras L."/>
            <person name="Hahn C."/>
            <person name="Garcia-Roger E.M."/>
            <person name="Carmona M.J."/>
            <person name="Serra M."/>
            <person name="Gomez A."/>
        </authorList>
    </citation>
    <scope>NUCLEOTIDE SEQUENCE [LARGE SCALE GENOMIC DNA]</scope>
    <source>
        <strain evidence="1">HYR1</strain>
    </source>
</reference>
<keyword evidence="2" id="KW-1185">Reference proteome</keyword>
<protein>
    <submittedName>
        <fullName evidence="1">Uncharacterized protein</fullName>
    </submittedName>
</protein>
<proteinExistence type="predicted"/>
<comment type="caution">
    <text evidence="1">The sequence shown here is derived from an EMBL/GenBank/DDBJ whole genome shotgun (WGS) entry which is preliminary data.</text>
</comment>
<name>A0A3M7QI80_BRAPC</name>
<evidence type="ECO:0000313" key="2">
    <source>
        <dbReference type="Proteomes" id="UP000276133"/>
    </source>
</evidence>
<dbReference type="Proteomes" id="UP000276133">
    <property type="component" value="Unassembled WGS sequence"/>
</dbReference>
<organism evidence="1 2">
    <name type="scientific">Brachionus plicatilis</name>
    <name type="common">Marine rotifer</name>
    <name type="synonym">Brachionus muelleri</name>
    <dbReference type="NCBI Taxonomy" id="10195"/>
    <lineage>
        <taxon>Eukaryota</taxon>
        <taxon>Metazoa</taxon>
        <taxon>Spiralia</taxon>
        <taxon>Gnathifera</taxon>
        <taxon>Rotifera</taxon>
        <taxon>Eurotatoria</taxon>
        <taxon>Monogononta</taxon>
        <taxon>Pseudotrocha</taxon>
        <taxon>Ploima</taxon>
        <taxon>Brachionidae</taxon>
        <taxon>Brachionus</taxon>
    </lineage>
</organism>
<gene>
    <name evidence="1" type="ORF">BpHYR1_037557</name>
</gene>
<evidence type="ECO:0000313" key="1">
    <source>
        <dbReference type="EMBL" id="RNA11167.1"/>
    </source>
</evidence>